<dbReference type="RefSeq" id="WP_138235018.1">
    <property type="nucleotide sequence ID" value="NZ_CP185860.1"/>
</dbReference>
<feature type="region of interest" description="Disordered" evidence="1">
    <location>
        <begin position="85"/>
        <end position="114"/>
    </location>
</feature>
<keyword evidence="3" id="KW-1185">Reference proteome</keyword>
<dbReference type="EMBL" id="VANI01000007">
    <property type="protein sequence ID" value="TLM78145.1"/>
    <property type="molecule type" value="Genomic_DNA"/>
</dbReference>
<feature type="compositionally biased region" description="Basic and acidic residues" evidence="1">
    <location>
        <begin position="92"/>
        <end position="109"/>
    </location>
</feature>
<evidence type="ECO:0000313" key="3">
    <source>
        <dbReference type="Proteomes" id="UP000306791"/>
    </source>
</evidence>
<reference evidence="2 3" key="1">
    <citation type="submission" date="2019-05" db="EMBL/GenBank/DDBJ databases">
        <title>Microbulbifer harenosus sp. nov., an alginate-degrading bacterium isolated from coastal sand.</title>
        <authorList>
            <person name="Huang H."/>
            <person name="Mo K."/>
            <person name="Bao S."/>
        </authorList>
    </citation>
    <scope>NUCLEOTIDE SEQUENCE [LARGE SCALE GENOMIC DNA]</scope>
    <source>
        <strain evidence="2 3">HB161719</strain>
    </source>
</reference>
<name>A0ABY2UJP6_9GAMM</name>
<gene>
    <name evidence="2" type="ORF">FDY93_06890</name>
</gene>
<evidence type="ECO:0000256" key="1">
    <source>
        <dbReference type="SAM" id="MobiDB-lite"/>
    </source>
</evidence>
<dbReference type="Proteomes" id="UP000306791">
    <property type="component" value="Unassembled WGS sequence"/>
</dbReference>
<comment type="caution">
    <text evidence="2">The sequence shown here is derived from an EMBL/GenBank/DDBJ whole genome shotgun (WGS) entry which is preliminary data.</text>
</comment>
<accession>A0ABY2UJP6</accession>
<proteinExistence type="predicted"/>
<organism evidence="2 3">
    <name type="scientific">Microbulbifer harenosus</name>
    <dbReference type="NCBI Taxonomy" id="2576840"/>
    <lineage>
        <taxon>Bacteria</taxon>
        <taxon>Pseudomonadati</taxon>
        <taxon>Pseudomonadota</taxon>
        <taxon>Gammaproteobacteria</taxon>
        <taxon>Cellvibrionales</taxon>
        <taxon>Microbulbiferaceae</taxon>
        <taxon>Microbulbifer</taxon>
    </lineage>
</organism>
<evidence type="ECO:0000313" key="2">
    <source>
        <dbReference type="EMBL" id="TLM78145.1"/>
    </source>
</evidence>
<feature type="compositionally biased region" description="Basic and acidic residues" evidence="1">
    <location>
        <begin position="128"/>
        <end position="146"/>
    </location>
</feature>
<feature type="region of interest" description="Disordered" evidence="1">
    <location>
        <begin position="126"/>
        <end position="146"/>
    </location>
</feature>
<sequence length="146" mass="16491">MSSEGESNGYQSTESKYKGGAKEMYVTYDLEQATRGEGSATYPKVKRVYIAGDVTGRDVGHFEKQSGSKVFGVKVEYERTREGYHRSGYTAERSDTGTEYEVKPTRVEESSSQFSQIVELPENAENIQFREGDLPEKYRSALQDVR</sequence>
<protein>
    <submittedName>
        <fullName evidence="2">Uncharacterized protein</fullName>
    </submittedName>
</protein>